<accession>A0AAV5C775</accession>
<comment type="caution">
    <text evidence="2">The sequence shown here is derived from an EMBL/GenBank/DDBJ whole genome shotgun (WGS) entry which is preliminary data.</text>
</comment>
<gene>
    <name evidence="2" type="primary">ga10587</name>
    <name evidence="2" type="ORF">PR202_ga10587</name>
</gene>
<dbReference type="PANTHER" id="PTHR33207">
    <property type="entry name" value="F-BOX DOMAIN CONTAINING PROTEIN-RELATED"/>
    <property type="match status" value="1"/>
</dbReference>
<feature type="region of interest" description="Disordered" evidence="1">
    <location>
        <begin position="1"/>
        <end position="31"/>
    </location>
</feature>
<evidence type="ECO:0000313" key="3">
    <source>
        <dbReference type="Proteomes" id="UP001054889"/>
    </source>
</evidence>
<reference evidence="2" key="1">
    <citation type="journal article" date="2018" name="DNA Res.">
        <title>Multiple hybrid de novo genome assembly of finger millet, an orphan allotetraploid crop.</title>
        <authorList>
            <person name="Hatakeyama M."/>
            <person name="Aluri S."/>
            <person name="Balachadran M.T."/>
            <person name="Sivarajan S.R."/>
            <person name="Patrignani A."/>
            <person name="Gruter S."/>
            <person name="Poveda L."/>
            <person name="Shimizu-Inatsugi R."/>
            <person name="Baeten J."/>
            <person name="Francoijs K.J."/>
            <person name="Nataraja K.N."/>
            <person name="Reddy Y.A.N."/>
            <person name="Phadnis S."/>
            <person name="Ravikumar R.L."/>
            <person name="Schlapbach R."/>
            <person name="Sreeman S.M."/>
            <person name="Shimizu K.K."/>
        </authorList>
    </citation>
    <scope>NUCLEOTIDE SEQUENCE</scope>
</reference>
<dbReference type="EMBL" id="BQKI01000004">
    <property type="protein sequence ID" value="GJM93980.1"/>
    <property type="molecule type" value="Genomic_DNA"/>
</dbReference>
<feature type="compositionally biased region" description="Polar residues" evidence="1">
    <location>
        <begin position="1"/>
        <end position="11"/>
    </location>
</feature>
<protein>
    <recommendedName>
        <fullName evidence="4">F-box domain-containing protein</fullName>
    </recommendedName>
</protein>
<reference evidence="2" key="2">
    <citation type="submission" date="2021-12" db="EMBL/GenBank/DDBJ databases">
        <title>Resequencing data analysis of finger millet.</title>
        <authorList>
            <person name="Hatakeyama M."/>
            <person name="Aluri S."/>
            <person name="Balachadran M.T."/>
            <person name="Sivarajan S.R."/>
            <person name="Poveda L."/>
            <person name="Shimizu-Inatsugi R."/>
            <person name="Schlapbach R."/>
            <person name="Sreeman S.M."/>
            <person name="Shimizu K.K."/>
        </authorList>
    </citation>
    <scope>NUCLEOTIDE SEQUENCE</scope>
</reference>
<dbReference type="InterPro" id="IPR036047">
    <property type="entry name" value="F-box-like_dom_sf"/>
</dbReference>
<dbReference type="SUPFAM" id="SSF81383">
    <property type="entry name" value="F-box domain"/>
    <property type="match status" value="1"/>
</dbReference>
<dbReference type="AlphaFoldDB" id="A0AAV5C775"/>
<organism evidence="2 3">
    <name type="scientific">Eleusine coracana subsp. coracana</name>
    <dbReference type="NCBI Taxonomy" id="191504"/>
    <lineage>
        <taxon>Eukaryota</taxon>
        <taxon>Viridiplantae</taxon>
        <taxon>Streptophyta</taxon>
        <taxon>Embryophyta</taxon>
        <taxon>Tracheophyta</taxon>
        <taxon>Spermatophyta</taxon>
        <taxon>Magnoliopsida</taxon>
        <taxon>Liliopsida</taxon>
        <taxon>Poales</taxon>
        <taxon>Poaceae</taxon>
        <taxon>PACMAD clade</taxon>
        <taxon>Chloridoideae</taxon>
        <taxon>Cynodonteae</taxon>
        <taxon>Eleusininae</taxon>
        <taxon>Eleusine</taxon>
    </lineage>
</organism>
<keyword evidence="3" id="KW-1185">Reference proteome</keyword>
<evidence type="ECO:0000256" key="1">
    <source>
        <dbReference type="SAM" id="MobiDB-lite"/>
    </source>
</evidence>
<dbReference type="Proteomes" id="UP001054889">
    <property type="component" value="Unassembled WGS sequence"/>
</dbReference>
<name>A0AAV5C775_ELECO</name>
<evidence type="ECO:0008006" key="4">
    <source>
        <dbReference type="Google" id="ProtNLM"/>
    </source>
</evidence>
<proteinExistence type="predicted"/>
<evidence type="ECO:0000313" key="2">
    <source>
        <dbReference type="EMBL" id="GJM93980.1"/>
    </source>
</evidence>
<sequence length="206" mass="23226">MACDNDPSQPSLPAAIPYDHKPSQPSLEKCPANPITNTTTIDSLSEDIILDIFLRLPSFTALVRVTFARWAWRRAVTSLPSFHRCFRALHPAPLLGLFFSLFNDHRLALKVPIFPRFALSRYPNRDLAGVIRTGDFFLTSIKDRANEAPDWDVVDCHGGFILLNDWAAESYTLLKPSMRLIHGFIDMPWGILVDMMVVTLSSMTPI</sequence>